<evidence type="ECO:0000313" key="1">
    <source>
        <dbReference type="EMBL" id="KAK2155561.1"/>
    </source>
</evidence>
<dbReference type="Proteomes" id="UP001209878">
    <property type="component" value="Unassembled WGS sequence"/>
</dbReference>
<dbReference type="PANTHER" id="PTHR13627:SF34">
    <property type="entry name" value="RIBITOL-5-PHOSPHATE TRANSFERASE"/>
    <property type="match status" value="1"/>
</dbReference>
<comment type="caution">
    <text evidence="1">The sequence shown here is derived from an EMBL/GenBank/DDBJ whole genome shotgun (WGS) entry which is preliminary data.</text>
</comment>
<accession>A0AAD9N5B2</accession>
<dbReference type="AlphaFoldDB" id="A0AAD9N5B2"/>
<evidence type="ECO:0000313" key="2">
    <source>
        <dbReference type="Proteomes" id="UP001209878"/>
    </source>
</evidence>
<protein>
    <submittedName>
        <fullName evidence="1">Uncharacterized protein</fullName>
    </submittedName>
</protein>
<sequence>MTCVKWMKHGFVASLVLLLVLLMYVSMFVDRKTTTAVPVTTTKHQEPQSERVEVSKHIGQQLQILAGQLLKANSLITDKNEAHEYVQTSLNMVVEMTDQLGIKNPYVDVKIAGSQVMEPGKGTSFDVCPEKYLGKQADHPMYEKSRVVTNCTKAQPFSDVLSVLLNGFDYVTDDDIVVVIREIYASYPKLTVHVAVGKTLTIPIDVKLNVQQHVLTESPTASIIWNTLAEKATTDFVLVGRKIERFLWHAKSELERLVRVVSELSVDVVGGASRTPDGHWSLGCQQSQLAHYRLRYVDGYHRSRISCAFCDYVTSPFVSRLSTLRAVKFNMASSDVLFRDYFLRLKKLRKQAVSCPDVMFYIQKKNVSEANQHKLWVQLAEVHALNVLQFPDGKQLAFSCAEAKTSCKWRKGISVPICCLDMLTKLIQDTFDVCEKLGIFCRTNCGTTLGAIKFNGVLPWELDADISYTPSNDMNFWQRKDEFIKLGYTITKQYPGKCRQFNQNISECRKFAVRSKFWKVDIWDNTPQNVTKWLRIHRLKPTKVQIGDRWVNSLTNPGLYARNYFSFEVLKHVEHNIMTGHSNDRPMHGGHYIKCPIPGFHGCLDQSDADGNIGIIWN</sequence>
<proteinExistence type="predicted"/>
<dbReference type="InterPro" id="IPR052613">
    <property type="entry name" value="LicD_transferase"/>
</dbReference>
<dbReference type="EMBL" id="JAODUO010002062">
    <property type="protein sequence ID" value="KAK2155561.1"/>
    <property type="molecule type" value="Genomic_DNA"/>
</dbReference>
<reference evidence="1" key="1">
    <citation type="journal article" date="2023" name="Mol. Biol. Evol.">
        <title>Third-Generation Sequencing Reveals the Adaptive Role of the Epigenome in Three Deep-Sea Polychaetes.</title>
        <authorList>
            <person name="Perez M."/>
            <person name="Aroh O."/>
            <person name="Sun Y."/>
            <person name="Lan Y."/>
            <person name="Juniper S.K."/>
            <person name="Young C.R."/>
            <person name="Angers B."/>
            <person name="Qian P.Y."/>
        </authorList>
    </citation>
    <scope>NUCLEOTIDE SEQUENCE</scope>
    <source>
        <strain evidence="1">R07B-5</strain>
    </source>
</reference>
<organism evidence="1 2">
    <name type="scientific">Ridgeia piscesae</name>
    <name type="common">Tubeworm</name>
    <dbReference type="NCBI Taxonomy" id="27915"/>
    <lineage>
        <taxon>Eukaryota</taxon>
        <taxon>Metazoa</taxon>
        <taxon>Spiralia</taxon>
        <taxon>Lophotrochozoa</taxon>
        <taxon>Annelida</taxon>
        <taxon>Polychaeta</taxon>
        <taxon>Sedentaria</taxon>
        <taxon>Canalipalpata</taxon>
        <taxon>Sabellida</taxon>
        <taxon>Siboglinidae</taxon>
        <taxon>Ridgeia</taxon>
    </lineage>
</organism>
<gene>
    <name evidence="1" type="ORF">NP493_2065g00008</name>
</gene>
<dbReference type="PANTHER" id="PTHR13627">
    <property type="entry name" value="FUKUTIN RELATED PROTEIN"/>
    <property type="match status" value="1"/>
</dbReference>
<name>A0AAD9N5B2_RIDPI</name>
<keyword evidence="2" id="KW-1185">Reference proteome</keyword>